<dbReference type="Proteomes" id="UP001180020">
    <property type="component" value="Unassembled WGS sequence"/>
</dbReference>
<accession>A0AAV9E0P4</accession>
<comment type="caution">
    <text evidence="1">The sequence shown here is derived from an EMBL/GenBank/DDBJ whole genome shotgun (WGS) entry which is preliminary data.</text>
</comment>
<dbReference type="InterPro" id="IPR038357">
    <property type="entry name" value="KEN_sf"/>
</dbReference>
<name>A0AAV9E0P4_ACOCL</name>
<evidence type="ECO:0000313" key="1">
    <source>
        <dbReference type="EMBL" id="KAK1306744.1"/>
    </source>
</evidence>
<dbReference type="Gene3D" id="1.20.1440.180">
    <property type="entry name" value="KEN domain"/>
    <property type="match status" value="1"/>
</dbReference>
<sequence length="362" mass="42354">MEKVIGVKQGHFGFPLSQRALGQYGRSRNAGMGGPATTEAGKLNQQGMELGENNFENGLAFLGLKICKGPWALYITLRREQQFFGHKDLGHHPRFHENVKPSPSFDISALILNISLKMGELNVSCGLFAKDREGPFFRDDNILVSSSHLVVSTEQYHERYLKGYWFMSGTEKNNVWKMEAFGRLFKASIRHFQLSSKHEIMYLIQSLSHASSRVQRRGLRPRKRILSSPFLWKTSTRSQFLRDLTEAMRDRNMIFDAHIWLQNMRNGSWIQYMDRKLLFDMEQKHPVQNYAYPSSWDYCLIFFRNLLTHHRSTKDTEGLIGRTRRGLPKAERYMRKLFPEILVELVEMAQHYHIKTVMPRDY</sequence>
<protein>
    <recommendedName>
        <fullName evidence="3">KEN domain-containing protein</fullName>
    </recommendedName>
</protein>
<evidence type="ECO:0008006" key="3">
    <source>
        <dbReference type="Google" id="ProtNLM"/>
    </source>
</evidence>
<proteinExistence type="predicted"/>
<gene>
    <name evidence="1" type="ORF">QJS10_CPA10g01890</name>
</gene>
<keyword evidence="2" id="KW-1185">Reference proteome</keyword>
<reference evidence="1" key="1">
    <citation type="journal article" date="2023" name="Nat. Commun.">
        <title>Diploid and tetraploid genomes of Acorus and the evolution of monocots.</title>
        <authorList>
            <person name="Ma L."/>
            <person name="Liu K.W."/>
            <person name="Li Z."/>
            <person name="Hsiao Y.Y."/>
            <person name="Qi Y."/>
            <person name="Fu T."/>
            <person name="Tang G.D."/>
            <person name="Zhang D."/>
            <person name="Sun W.H."/>
            <person name="Liu D.K."/>
            <person name="Li Y."/>
            <person name="Chen G.Z."/>
            <person name="Liu X.D."/>
            <person name="Liao X.Y."/>
            <person name="Jiang Y.T."/>
            <person name="Yu X."/>
            <person name="Hao Y."/>
            <person name="Huang J."/>
            <person name="Zhao X.W."/>
            <person name="Ke S."/>
            <person name="Chen Y.Y."/>
            <person name="Wu W.L."/>
            <person name="Hsu J.L."/>
            <person name="Lin Y.F."/>
            <person name="Huang M.D."/>
            <person name="Li C.Y."/>
            <person name="Huang L."/>
            <person name="Wang Z.W."/>
            <person name="Zhao X."/>
            <person name="Zhong W.Y."/>
            <person name="Peng D.H."/>
            <person name="Ahmad S."/>
            <person name="Lan S."/>
            <person name="Zhang J.S."/>
            <person name="Tsai W.C."/>
            <person name="Van de Peer Y."/>
            <person name="Liu Z.J."/>
        </authorList>
    </citation>
    <scope>NUCLEOTIDE SEQUENCE</scope>
    <source>
        <strain evidence="1">CP</strain>
    </source>
</reference>
<organism evidence="1 2">
    <name type="scientific">Acorus calamus</name>
    <name type="common">Sweet flag</name>
    <dbReference type="NCBI Taxonomy" id="4465"/>
    <lineage>
        <taxon>Eukaryota</taxon>
        <taxon>Viridiplantae</taxon>
        <taxon>Streptophyta</taxon>
        <taxon>Embryophyta</taxon>
        <taxon>Tracheophyta</taxon>
        <taxon>Spermatophyta</taxon>
        <taxon>Magnoliopsida</taxon>
        <taxon>Liliopsida</taxon>
        <taxon>Acoraceae</taxon>
        <taxon>Acorus</taxon>
    </lineage>
</organism>
<reference evidence="1" key="2">
    <citation type="submission" date="2023-06" db="EMBL/GenBank/DDBJ databases">
        <authorList>
            <person name="Ma L."/>
            <person name="Liu K.-W."/>
            <person name="Li Z."/>
            <person name="Hsiao Y.-Y."/>
            <person name="Qi Y."/>
            <person name="Fu T."/>
            <person name="Tang G."/>
            <person name="Zhang D."/>
            <person name="Sun W.-H."/>
            <person name="Liu D.-K."/>
            <person name="Li Y."/>
            <person name="Chen G.-Z."/>
            <person name="Liu X.-D."/>
            <person name="Liao X.-Y."/>
            <person name="Jiang Y.-T."/>
            <person name="Yu X."/>
            <person name="Hao Y."/>
            <person name="Huang J."/>
            <person name="Zhao X.-W."/>
            <person name="Ke S."/>
            <person name="Chen Y.-Y."/>
            <person name="Wu W.-L."/>
            <person name="Hsu J.-L."/>
            <person name="Lin Y.-F."/>
            <person name="Huang M.-D."/>
            <person name="Li C.-Y."/>
            <person name="Huang L."/>
            <person name="Wang Z.-W."/>
            <person name="Zhao X."/>
            <person name="Zhong W.-Y."/>
            <person name="Peng D.-H."/>
            <person name="Ahmad S."/>
            <person name="Lan S."/>
            <person name="Zhang J.-S."/>
            <person name="Tsai W.-C."/>
            <person name="Van De Peer Y."/>
            <person name="Liu Z.-J."/>
        </authorList>
    </citation>
    <scope>NUCLEOTIDE SEQUENCE</scope>
    <source>
        <strain evidence="1">CP</strain>
        <tissue evidence="1">Leaves</tissue>
    </source>
</reference>
<dbReference type="EMBL" id="JAUJYO010000010">
    <property type="protein sequence ID" value="KAK1306744.1"/>
    <property type="molecule type" value="Genomic_DNA"/>
</dbReference>
<evidence type="ECO:0000313" key="2">
    <source>
        <dbReference type="Proteomes" id="UP001180020"/>
    </source>
</evidence>
<dbReference type="AlphaFoldDB" id="A0AAV9E0P4"/>